<evidence type="ECO:0000313" key="7">
    <source>
        <dbReference type="Proteomes" id="UP000095192"/>
    </source>
</evidence>
<dbReference type="PROSITE" id="PS51421">
    <property type="entry name" value="RAS"/>
    <property type="match status" value="1"/>
</dbReference>
<dbReference type="PANTHER" id="PTHR47980">
    <property type="entry name" value="LD44762P"/>
    <property type="match status" value="1"/>
</dbReference>
<dbReference type="AlphaFoldDB" id="A0A1D3D6X3"/>
<dbReference type="FunFam" id="3.40.50.300:FF:001447">
    <property type="entry name" value="Ras-related protein Rab-1B"/>
    <property type="match status" value="1"/>
</dbReference>
<organism evidence="6 7">
    <name type="scientific">Cyclospora cayetanensis</name>
    <dbReference type="NCBI Taxonomy" id="88456"/>
    <lineage>
        <taxon>Eukaryota</taxon>
        <taxon>Sar</taxon>
        <taxon>Alveolata</taxon>
        <taxon>Apicomplexa</taxon>
        <taxon>Conoidasida</taxon>
        <taxon>Coccidia</taxon>
        <taxon>Eucoccidiorida</taxon>
        <taxon>Eimeriorina</taxon>
        <taxon>Eimeriidae</taxon>
        <taxon>Cyclospora</taxon>
    </lineage>
</organism>
<reference evidence="6 7" key="1">
    <citation type="journal article" date="2016" name="BMC Genomics">
        <title>Comparative genomics reveals Cyclospora cayetanensis possesses coccidia-like metabolism and invasion components but unique surface antigens.</title>
        <authorList>
            <person name="Liu S."/>
            <person name="Wang L."/>
            <person name="Zheng H."/>
            <person name="Xu Z."/>
            <person name="Roellig D.M."/>
            <person name="Li N."/>
            <person name="Frace M.A."/>
            <person name="Tang K."/>
            <person name="Arrowood M.J."/>
            <person name="Moss D.M."/>
            <person name="Zhang L."/>
            <person name="Feng Y."/>
            <person name="Xiao L."/>
        </authorList>
    </citation>
    <scope>NUCLEOTIDE SEQUENCE [LARGE SCALE GENOMIC DNA]</scope>
    <source>
        <strain evidence="6 7">CHN_HEN01</strain>
    </source>
</reference>
<keyword evidence="3" id="KW-0342">GTP-binding</keyword>
<dbReference type="InterPro" id="IPR001806">
    <property type="entry name" value="Small_GTPase"/>
</dbReference>
<dbReference type="GO" id="GO:0003924">
    <property type="term" value="F:GTPase activity"/>
    <property type="evidence" value="ECO:0007669"/>
    <property type="project" value="InterPro"/>
</dbReference>
<dbReference type="PRINTS" id="PR00449">
    <property type="entry name" value="RASTRNSFRMNG"/>
</dbReference>
<dbReference type="Gene3D" id="3.40.50.300">
    <property type="entry name" value="P-loop containing nucleotide triphosphate hydrolases"/>
    <property type="match status" value="1"/>
</dbReference>
<name>A0A1D3D6X3_9EIME</name>
<keyword evidence="2" id="KW-0547">Nucleotide-binding</keyword>
<dbReference type="InterPro" id="IPR050305">
    <property type="entry name" value="Small_GTPase_Rab"/>
</dbReference>
<sequence>MSASATDVVERALELLSGDERRTSALGYDYLVKLLLIGDSNVGKSSMLMRFTEGPPRARVGPSRSNGPPGATKGGPPPPTISIDYVSKTLQVERKIAKVQVWDTAGHERFKSVAHVYFRGAMGVMLVFDLGCIDYWASVMREGAPPHVQVLLVGNKCDLKEREVTQEEAEALAGRLGVPYKETSALSGQRLHEAFVFLTSKVMHYVETVECNMAVGHRGRRSGVDAALREGALDTVQGLSLLSWRGRPARHRRPMQFMRYPIDDKLDSECNV</sequence>
<evidence type="ECO:0000256" key="2">
    <source>
        <dbReference type="ARBA" id="ARBA00022741"/>
    </source>
</evidence>
<dbReference type="SMART" id="SM00173">
    <property type="entry name" value="RAS"/>
    <property type="match status" value="1"/>
</dbReference>
<accession>A0A1D3D6X3</accession>
<dbReference type="InParanoid" id="A0A1D3D6X3"/>
<dbReference type="InterPro" id="IPR027417">
    <property type="entry name" value="P-loop_NTPase"/>
</dbReference>
<dbReference type="SMART" id="SM00175">
    <property type="entry name" value="RAB"/>
    <property type="match status" value="1"/>
</dbReference>
<protein>
    <submittedName>
        <fullName evidence="6">Ras-related protein rab2bv</fullName>
    </submittedName>
</protein>
<dbReference type="InterPro" id="IPR005225">
    <property type="entry name" value="Small_GTP-bd"/>
</dbReference>
<dbReference type="SMART" id="SM00174">
    <property type="entry name" value="RHO"/>
    <property type="match status" value="1"/>
</dbReference>
<keyword evidence="7" id="KW-1185">Reference proteome</keyword>
<evidence type="ECO:0000313" key="6">
    <source>
        <dbReference type="EMBL" id="OEH79202.1"/>
    </source>
</evidence>
<dbReference type="Proteomes" id="UP000095192">
    <property type="component" value="Unassembled WGS sequence"/>
</dbReference>
<dbReference type="VEuPathDB" id="ToxoDB:cyc_01514"/>
<evidence type="ECO:0000256" key="3">
    <source>
        <dbReference type="ARBA" id="ARBA00023134"/>
    </source>
</evidence>
<proteinExistence type="inferred from homology"/>
<dbReference type="SUPFAM" id="SSF52540">
    <property type="entry name" value="P-loop containing nucleoside triphosphate hydrolases"/>
    <property type="match status" value="1"/>
</dbReference>
<dbReference type="VEuPathDB" id="ToxoDB:LOC34618510"/>
<evidence type="ECO:0000256" key="5">
    <source>
        <dbReference type="SAM" id="MobiDB-lite"/>
    </source>
</evidence>
<dbReference type="PROSITE" id="PS51419">
    <property type="entry name" value="RAB"/>
    <property type="match status" value="1"/>
</dbReference>
<evidence type="ECO:0000256" key="1">
    <source>
        <dbReference type="ARBA" id="ARBA00006270"/>
    </source>
</evidence>
<dbReference type="NCBIfam" id="TIGR00231">
    <property type="entry name" value="small_GTP"/>
    <property type="match status" value="1"/>
</dbReference>
<feature type="region of interest" description="Disordered" evidence="5">
    <location>
        <begin position="53"/>
        <end position="79"/>
    </location>
</feature>
<dbReference type="GO" id="GO:0005525">
    <property type="term" value="F:GTP binding"/>
    <property type="evidence" value="ECO:0007669"/>
    <property type="project" value="UniProtKB-KW"/>
</dbReference>
<comment type="similarity">
    <text evidence="1">Belongs to the small GTPase superfamily. Rab family.</text>
</comment>
<gene>
    <name evidence="6" type="ORF">cyc_01514</name>
</gene>
<dbReference type="Pfam" id="PF00071">
    <property type="entry name" value="Ras"/>
    <property type="match status" value="1"/>
</dbReference>
<evidence type="ECO:0000256" key="4">
    <source>
        <dbReference type="ARBA" id="ARBA00023288"/>
    </source>
</evidence>
<dbReference type="EMBL" id="JROU02000464">
    <property type="protein sequence ID" value="OEH79202.1"/>
    <property type="molecule type" value="Genomic_DNA"/>
</dbReference>
<comment type="caution">
    <text evidence="6">The sequence shown here is derived from an EMBL/GenBank/DDBJ whole genome shotgun (WGS) entry which is preliminary data.</text>
</comment>
<dbReference type="CDD" id="cd00154">
    <property type="entry name" value="Rab"/>
    <property type="match status" value="1"/>
</dbReference>
<keyword evidence="4" id="KW-0449">Lipoprotein</keyword>